<dbReference type="AlphaFoldDB" id="A0A0E0CFN3"/>
<dbReference type="GO" id="GO:0000981">
    <property type="term" value="F:DNA-binding transcription factor activity, RNA polymerase II-specific"/>
    <property type="evidence" value="ECO:0007669"/>
    <property type="project" value="InterPro"/>
</dbReference>
<evidence type="ECO:0000313" key="13">
    <source>
        <dbReference type="Proteomes" id="UP000008021"/>
    </source>
</evidence>
<evidence type="ECO:0000256" key="8">
    <source>
        <dbReference type="PROSITE-ProRule" id="PRU00108"/>
    </source>
</evidence>
<dbReference type="HOGENOM" id="CLU_049516_3_0_1"/>
<reference evidence="12" key="2">
    <citation type="submission" date="2018-05" db="EMBL/GenBank/DDBJ databases">
        <title>OmerRS3 (Oryza meridionalis Reference Sequence Version 3).</title>
        <authorList>
            <person name="Zhang J."/>
            <person name="Kudrna D."/>
            <person name="Lee S."/>
            <person name="Talag J."/>
            <person name="Welchert J."/>
            <person name="Wing R.A."/>
        </authorList>
    </citation>
    <scope>NUCLEOTIDE SEQUENCE [LARGE SCALE GENOMIC DNA]</scope>
    <source>
        <strain evidence="12">cv. OR44</strain>
    </source>
</reference>
<keyword evidence="4 8" id="KW-0238">DNA-binding</keyword>
<dbReference type="InterPro" id="IPR001356">
    <property type="entry name" value="HD"/>
</dbReference>
<evidence type="ECO:0000256" key="9">
    <source>
        <dbReference type="RuleBase" id="RU000682"/>
    </source>
</evidence>
<organism evidence="12">
    <name type="scientific">Oryza meridionalis</name>
    <dbReference type="NCBI Taxonomy" id="40149"/>
    <lineage>
        <taxon>Eukaryota</taxon>
        <taxon>Viridiplantae</taxon>
        <taxon>Streptophyta</taxon>
        <taxon>Embryophyta</taxon>
        <taxon>Tracheophyta</taxon>
        <taxon>Spermatophyta</taxon>
        <taxon>Magnoliopsida</taxon>
        <taxon>Liliopsida</taxon>
        <taxon>Poales</taxon>
        <taxon>Poaceae</taxon>
        <taxon>BOP clade</taxon>
        <taxon>Oryzoideae</taxon>
        <taxon>Oryzeae</taxon>
        <taxon>Oryzinae</taxon>
        <taxon>Oryza</taxon>
    </lineage>
</organism>
<dbReference type="PANTHER" id="PTHR45714:SF72">
    <property type="entry name" value="HOMEOBOX-LEUCINE ZIPPER PROTEIN HOX26-RELATED"/>
    <property type="match status" value="1"/>
</dbReference>
<evidence type="ECO:0000256" key="5">
    <source>
        <dbReference type="ARBA" id="ARBA00023155"/>
    </source>
</evidence>
<evidence type="ECO:0000313" key="12">
    <source>
        <dbReference type="EnsemblPlants" id="OMERI02G04720.1"/>
    </source>
</evidence>
<dbReference type="Pfam" id="PF00046">
    <property type="entry name" value="Homeodomain"/>
    <property type="match status" value="1"/>
</dbReference>
<dbReference type="Gene3D" id="1.10.10.60">
    <property type="entry name" value="Homeodomain-like"/>
    <property type="match status" value="1"/>
</dbReference>
<dbReference type="PANTHER" id="PTHR45714">
    <property type="entry name" value="HOMEOBOX-LEUCINE ZIPPER PROTEIN HAT14"/>
    <property type="match status" value="1"/>
</dbReference>
<keyword evidence="6" id="KW-0804">Transcription</keyword>
<sequence>MSSSSLTTTTTSSMDSVVDGGLDTRLSLAVGRCCPPPPPRRPVLLFGEVLPSPEKKVAAAVVATGKRGREQRGEAEAEATTTRQRRSSKKGRRGRGDDDDDDGDRRSPSGGGGGGGGDEEGASRKKLRLTGEQATLLEDSFRAHNILSHAEKQELAGKLGLSARQVEVWFQNRRARTKLKQTEADCDLLRRWCDHLAADNARLRRDLAELHRSSSPPVSGLAVATPVVCPSCAHDDKRRLAFATADAAAGDMASN</sequence>
<dbReference type="Pfam" id="PF02183">
    <property type="entry name" value="HALZ"/>
    <property type="match status" value="1"/>
</dbReference>
<evidence type="ECO:0000256" key="1">
    <source>
        <dbReference type="ARBA" id="ARBA00004123"/>
    </source>
</evidence>
<comment type="subcellular location">
    <subcellularLocation>
        <location evidence="1 8 9">Nucleus</location>
    </subcellularLocation>
</comment>
<keyword evidence="13" id="KW-1185">Reference proteome</keyword>
<dbReference type="eggNOG" id="KOG0483">
    <property type="taxonomic scope" value="Eukaryota"/>
</dbReference>
<feature type="DNA-binding region" description="Homeobox" evidence="8">
    <location>
        <begin position="122"/>
        <end position="181"/>
    </location>
</feature>
<dbReference type="Proteomes" id="UP000008021">
    <property type="component" value="Chromosome 2"/>
</dbReference>
<dbReference type="SUPFAM" id="SSF46689">
    <property type="entry name" value="Homeodomain-like"/>
    <property type="match status" value="1"/>
</dbReference>
<feature type="region of interest" description="Disordered" evidence="10">
    <location>
        <begin position="60"/>
        <end position="123"/>
    </location>
</feature>
<feature type="domain" description="Homeobox" evidence="11">
    <location>
        <begin position="120"/>
        <end position="180"/>
    </location>
</feature>
<proteinExistence type="inferred from homology"/>
<evidence type="ECO:0000259" key="11">
    <source>
        <dbReference type="PROSITE" id="PS50071"/>
    </source>
</evidence>
<comment type="similarity">
    <text evidence="2">Belongs to the HD-ZIP homeobox family. Class II subfamily.</text>
</comment>
<keyword evidence="3" id="KW-0805">Transcription regulation</keyword>
<evidence type="ECO:0000256" key="3">
    <source>
        <dbReference type="ARBA" id="ARBA00023015"/>
    </source>
</evidence>
<name>A0A0E0CFN3_9ORYZ</name>
<dbReference type="PROSITE" id="PS00027">
    <property type="entry name" value="HOMEOBOX_1"/>
    <property type="match status" value="1"/>
</dbReference>
<evidence type="ECO:0000256" key="6">
    <source>
        <dbReference type="ARBA" id="ARBA00023163"/>
    </source>
</evidence>
<evidence type="ECO:0000256" key="7">
    <source>
        <dbReference type="ARBA" id="ARBA00023242"/>
    </source>
</evidence>
<dbReference type="GO" id="GO:0043565">
    <property type="term" value="F:sequence-specific DNA binding"/>
    <property type="evidence" value="ECO:0007669"/>
    <property type="project" value="InterPro"/>
</dbReference>
<feature type="compositionally biased region" description="Basic residues" evidence="10">
    <location>
        <begin position="83"/>
        <end position="93"/>
    </location>
</feature>
<protein>
    <recommendedName>
        <fullName evidence="11">Homeobox domain-containing protein</fullName>
    </recommendedName>
</protein>
<dbReference type="Gramene" id="OMERI02G04720.1">
    <property type="protein sequence ID" value="OMERI02G04720.1"/>
    <property type="gene ID" value="OMERI02G04720"/>
</dbReference>
<dbReference type="EnsemblPlants" id="OMERI02G04720.1">
    <property type="protein sequence ID" value="OMERI02G04720.1"/>
    <property type="gene ID" value="OMERI02G04720"/>
</dbReference>
<keyword evidence="7 8" id="KW-0539">Nucleus</keyword>
<accession>A0A0E0CFN3</accession>
<dbReference type="InterPro" id="IPR009057">
    <property type="entry name" value="Homeodomain-like_sf"/>
</dbReference>
<evidence type="ECO:0000256" key="4">
    <source>
        <dbReference type="ARBA" id="ARBA00023125"/>
    </source>
</evidence>
<dbReference type="SMART" id="SM00340">
    <property type="entry name" value="HALZ"/>
    <property type="match status" value="1"/>
</dbReference>
<dbReference type="PRINTS" id="PR00031">
    <property type="entry name" value="HTHREPRESSR"/>
</dbReference>
<dbReference type="InterPro" id="IPR000047">
    <property type="entry name" value="HTH_motif"/>
</dbReference>
<keyword evidence="5 8" id="KW-0371">Homeobox</keyword>
<evidence type="ECO:0000256" key="2">
    <source>
        <dbReference type="ARBA" id="ARBA00006074"/>
    </source>
</evidence>
<dbReference type="GO" id="GO:0005634">
    <property type="term" value="C:nucleus"/>
    <property type="evidence" value="ECO:0007669"/>
    <property type="project" value="UniProtKB-SubCell"/>
</dbReference>
<dbReference type="SMART" id="SM00389">
    <property type="entry name" value="HOX"/>
    <property type="match status" value="1"/>
</dbReference>
<dbReference type="CDD" id="cd00086">
    <property type="entry name" value="homeodomain"/>
    <property type="match status" value="1"/>
</dbReference>
<dbReference type="InterPro" id="IPR017970">
    <property type="entry name" value="Homeobox_CS"/>
</dbReference>
<dbReference type="InterPro" id="IPR050762">
    <property type="entry name" value="HD-ZIP_Homeobox_LZ_Class_II"/>
</dbReference>
<evidence type="ECO:0000256" key="10">
    <source>
        <dbReference type="SAM" id="MobiDB-lite"/>
    </source>
</evidence>
<dbReference type="InterPro" id="IPR003106">
    <property type="entry name" value="Leu_zip_homeo"/>
</dbReference>
<dbReference type="PROSITE" id="PS50071">
    <property type="entry name" value="HOMEOBOX_2"/>
    <property type="match status" value="1"/>
</dbReference>
<reference evidence="12" key="1">
    <citation type="submission" date="2015-04" db="UniProtKB">
        <authorList>
            <consortium name="EnsemblPlants"/>
        </authorList>
    </citation>
    <scope>IDENTIFICATION</scope>
</reference>